<sequence length="89" mass="10194">MTVSMSENCKSFFQAFGTHLEKFDRPNDEEGKQEIRDYDKCVRRLDSLARLIVNGDGTNCVAVALVNDEWYFTANKIGTLEKSVRKTIK</sequence>
<dbReference type="EMBL" id="LN879503">
    <property type="protein sequence ID" value="CUI18191.1"/>
    <property type="molecule type" value="Genomic_DNA"/>
</dbReference>
<dbReference type="KEGG" id="pnl:PNK_p0139"/>
<geneLocation type="plasmid" evidence="2">
    <name>pPNK</name>
</geneLocation>
<dbReference type="InParanoid" id="A0A0U5JIC8"/>
<dbReference type="AlphaFoldDB" id="A0A0U5JIC8"/>
<organism evidence="1 2">
    <name type="scientific">Candidatus Protochlamydia naegleriophila</name>
    <dbReference type="NCBI Taxonomy" id="389348"/>
    <lineage>
        <taxon>Bacteria</taxon>
        <taxon>Pseudomonadati</taxon>
        <taxon>Chlamydiota</taxon>
        <taxon>Chlamydiia</taxon>
        <taxon>Parachlamydiales</taxon>
        <taxon>Parachlamydiaceae</taxon>
        <taxon>Candidatus Protochlamydia</taxon>
    </lineage>
</organism>
<evidence type="ECO:0000313" key="2">
    <source>
        <dbReference type="Proteomes" id="UP000069902"/>
    </source>
</evidence>
<name>A0A0U5JIC8_9BACT</name>
<proteinExistence type="predicted"/>
<dbReference type="RefSeq" id="WP_059062659.1">
    <property type="nucleotide sequence ID" value="NZ_LN879503.1"/>
</dbReference>
<protein>
    <submittedName>
        <fullName evidence="1">Uncharacterized protein</fullName>
    </submittedName>
</protein>
<keyword evidence="2" id="KW-1185">Reference proteome</keyword>
<dbReference type="Proteomes" id="UP000069902">
    <property type="component" value="Plasmid pPNK"/>
</dbReference>
<dbReference type="PATRIC" id="fig|389348.3.peg.2911"/>
<accession>A0A0U5JIC8</accession>
<evidence type="ECO:0000313" key="1">
    <source>
        <dbReference type="EMBL" id="CUI18191.1"/>
    </source>
</evidence>
<gene>
    <name evidence="1" type="ORF">PNK_p0139</name>
</gene>
<reference evidence="2" key="1">
    <citation type="submission" date="2015-09" db="EMBL/GenBank/DDBJ databases">
        <authorList>
            <person name="Bertelli C."/>
        </authorList>
    </citation>
    <scope>NUCLEOTIDE SEQUENCE [LARGE SCALE GENOMIC DNA]</scope>
    <source>
        <strain evidence="2">KNic</strain>
        <plasmid evidence="2">pPNK</plasmid>
    </source>
</reference>